<accession>A0A7V5H5A0</accession>
<name>A0A7V5H5A0_CALAY</name>
<dbReference type="Proteomes" id="UP000886111">
    <property type="component" value="Unassembled WGS sequence"/>
</dbReference>
<dbReference type="InterPro" id="IPR013320">
    <property type="entry name" value="ConA-like_dom_sf"/>
</dbReference>
<comment type="caution">
    <text evidence="1">The sequence shown here is derived from an EMBL/GenBank/DDBJ whole genome shotgun (WGS) entry which is preliminary data.</text>
</comment>
<evidence type="ECO:0008006" key="2">
    <source>
        <dbReference type="Google" id="ProtNLM"/>
    </source>
</evidence>
<dbReference type="SUPFAM" id="SSF49899">
    <property type="entry name" value="Concanavalin A-like lectins/glucanases"/>
    <property type="match status" value="1"/>
</dbReference>
<dbReference type="Gene3D" id="2.60.120.200">
    <property type="match status" value="1"/>
</dbReference>
<organism evidence="1">
    <name type="scientific">Caldithrix abyssi</name>
    <dbReference type="NCBI Taxonomy" id="187145"/>
    <lineage>
        <taxon>Bacteria</taxon>
        <taxon>Pseudomonadati</taxon>
        <taxon>Calditrichota</taxon>
        <taxon>Calditrichia</taxon>
        <taxon>Calditrichales</taxon>
        <taxon>Calditrichaceae</taxon>
        <taxon>Caldithrix</taxon>
    </lineage>
</organism>
<evidence type="ECO:0000313" key="1">
    <source>
        <dbReference type="EMBL" id="HHE56055.1"/>
    </source>
</evidence>
<reference evidence="1" key="1">
    <citation type="journal article" date="2020" name="mSystems">
        <title>Genome- and Community-Level Interaction Insights into Carbon Utilization and Element Cycling Functions of Hydrothermarchaeota in Hydrothermal Sediment.</title>
        <authorList>
            <person name="Zhou Z."/>
            <person name="Liu Y."/>
            <person name="Xu W."/>
            <person name="Pan J."/>
            <person name="Luo Z.H."/>
            <person name="Li M."/>
        </authorList>
    </citation>
    <scope>NUCLEOTIDE SEQUENCE [LARGE SCALE GENOMIC DNA]</scope>
    <source>
        <strain evidence="1">HyVt-76</strain>
    </source>
</reference>
<protein>
    <recommendedName>
        <fullName evidence="2">Glycosyl hydrolase family protein</fullName>
    </recommendedName>
</protein>
<proteinExistence type="predicted"/>
<dbReference type="AlphaFoldDB" id="A0A7V5H5A0"/>
<gene>
    <name evidence="1" type="ORF">ENL21_09750</name>
</gene>
<dbReference type="EMBL" id="DRTD01000731">
    <property type="protein sequence ID" value="HHE56055.1"/>
    <property type="molecule type" value="Genomic_DNA"/>
</dbReference>
<sequence length="491" mass="56172">MHFNLNGPVNCRSVLVLGTFLVACGFASLKSQSQILSVKFDDFNQIHGWWDYHRDGTAAQDELAIVNGKGYLRISLKNPVQNLECNVGISEFQNIYGKSVKKLVTEARIKLLNPMQAGSRGWGLWKSRKKAKIHSLAWFMEQLAPNAPQFSWQLAGTVVKNRRQTVKWQPDLNRWHVYRIERDLVNKITFFWVDDQLILKTPGLTPAGRLSFHLWIDNQVYSKNGILRMAWTGESAMLVDYVKINTSALAKAEIFQSKNQAILAYRTWNDVFYGQGKFTIAQIPFNLKGQKVYAILTTCLENYGNYDEQDALFFYFDDNAAEEIVLKGNDTHNLSKTSLFSLELAPGKHQLTVRGQTSPVVNDILLINGDESEILLDIQNILLVDKMVEYQIDLEQKGKFLLYLAATLKEAPRFNQITPISVLEDEDDDLQLVLSDQSGNQIKTLEFCGNRIFGQAHTKLFEFETNARRLQLKLKSEGKPLLHRLILFRFK</sequence>